<organism evidence="2 3">
    <name type="scientific">Ilyodon furcidens</name>
    <name type="common">goldbreast splitfin</name>
    <dbReference type="NCBI Taxonomy" id="33524"/>
    <lineage>
        <taxon>Eukaryota</taxon>
        <taxon>Metazoa</taxon>
        <taxon>Chordata</taxon>
        <taxon>Craniata</taxon>
        <taxon>Vertebrata</taxon>
        <taxon>Euteleostomi</taxon>
        <taxon>Actinopterygii</taxon>
        <taxon>Neopterygii</taxon>
        <taxon>Teleostei</taxon>
        <taxon>Neoteleostei</taxon>
        <taxon>Acanthomorphata</taxon>
        <taxon>Ovalentaria</taxon>
        <taxon>Atherinomorphae</taxon>
        <taxon>Cyprinodontiformes</taxon>
        <taxon>Goodeidae</taxon>
        <taxon>Ilyodon</taxon>
    </lineage>
</organism>
<gene>
    <name evidence="2" type="ORF">ILYODFUR_032859</name>
</gene>
<evidence type="ECO:0000313" key="2">
    <source>
        <dbReference type="EMBL" id="MEQ2242147.1"/>
    </source>
</evidence>
<sequence length="122" mass="13171">ELSGVLNSTAVTPQCRKGSCLALAKVPECSDSHELETLMPPGTQELDQQPTKDQEEQSLMASSNPGAGEDATAPEPKIAWNGSVSHNWVNRITRYRDTITEESPALINEAVNMFITATGMVK</sequence>
<dbReference type="EMBL" id="JAHRIQ010063379">
    <property type="protein sequence ID" value="MEQ2242147.1"/>
    <property type="molecule type" value="Genomic_DNA"/>
</dbReference>
<feature type="region of interest" description="Disordered" evidence="1">
    <location>
        <begin position="34"/>
        <end position="79"/>
    </location>
</feature>
<name>A0ABV0UAE2_9TELE</name>
<protein>
    <submittedName>
        <fullName evidence="2">Uncharacterized protein</fullName>
    </submittedName>
</protein>
<evidence type="ECO:0000256" key="1">
    <source>
        <dbReference type="SAM" id="MobiDB-lite"/>
    </source>
</evidence>
<feature type="compositionally biased region" description="Polar residues" evidence="1">
    <location>
        <begin position="56"/>
        <end position="65"/>
    </location>
</feature>
<proteinExistence type="predicted"/>
<evidence type="ECO:0000313" key="3">
    <source>
        <dbReference type="Proteomes" id="UP001482620"/>
    </source>
</evidence>
<feature type="non-terminal residue" evidence="2">
    <location>
        <position position="1"/>
    </location>
</feature>
<dbReference type="Proteomes" id="UP001482620">
    <property type="component" value="Unassembled WGS sequence"/>
</dbReference>
<comment type="caution">
    <text evidence="2">The sequence shown here is derived from an EMBL/GenBank/DDBJ whole genome shotgun (WGS) entry which is preliminary data.</text>
</comment>
<keyword evidence="3" id="KW-1185">Reference proteome</keyword>
<reference evidence="2 3" key="1">
    <citation type="submission" date="2021-06" db="EMBL/GenBank/DDBJ databases">
        <authorList>
            <person name="Palmer J.M."/>
        </authorList>
    </citation>
    <scope>NUCLEOTIDE SEQUENCE [LARGE SCALE GENOMIC DNA]</scope>
    <source>
        <strain evidence="3">if_2019</strain>
        <tissue evidence="2">Muscle</tissue>
    </source>
</reference>
<accession>A0ABV0UAE2</accession>